<dbReference type="InterPro" id="IPR004875">
    <property type="entry name" value="DDE_SF_endonuclease_dom"/>
</dbReference>
<dbReference type="InterPro" id="IPR050863">
    <property type="entry name" value="CenT-Element_Derived"/>
</dbReference>
<feature type="domain" description="DDE-1" evidence="2">
    <location>
        <begin position="232"/>
        <end position="336"/>
    </location>
</feature>
<dbReference type="InterPro" id="IPR009057">
    <property type="entry name" value="Homeodomain-like_sf"/>
</dbReference>
<dbReference type="Gene3D" id="3.40.50.300">
    <property type="entry name" value="P-loop containing nucleotide triphosphate hydrolases"/>
    <property type="match status" value="1"/>
</dbReference>
<dbReference type="PANTHER" id="PTHR19303:SF73">
    <property type="entry name" value="PROTEIN PDC2"/>
    <property type="match status" value="1"/>
</dbReference>
<gene>
    <name evidence="4" type="ORF">PR048_001513</name>
</gene>
<evidence type="ECO:0008006" key="6">
    <source>
        <dbReference type="Google" id="ProtNLM"/>
    </source>
</evidence>
<evidence type="ECO:0000313" key="5">
    <source>
        <dbReference type="Proteomes" id="UP001159363"/>
    </source>
</evidence>
<comment type="subcellular location">
    <subcellularLocation>
        <location evidence="1">Nucleus</location>
    </subcellularLocation>
</comment>
<feature type="domain" description="HTH psq-type" evidence="3">
    <location>
        <begin position="84"/>
        <end position="132"/>
    </location>
</feature>
<keyword evidence="5" id="KW-1185">Reference proteome</keyword>
<organism evidence="4 5">
    <name type="scientific">Dryococelus australis</name>
    <dbReference type="NCBI Taxonomy" id="614101"/>
    <lineage>
        <taxon>Eukaryota</taxon>
        <taxon>Metazoa</taxon>
        <taxon>Ecdysozoa</taxon>
        <taxon>Arthropoda</taxon>
        <taxon>Hexapoda</taxon>
        <taxon>Insecta</taxon>
        <taxon>Pterygota</taxon>
        <taxon>Neoptera</taxon>
        <taxon>Polyneoptera</taxon>
        <taxon>Phasmatodea</taxon>
        <taxon>Verophasmatodea</taxon>
        <taxon>Anareolatae</taxon>
        <taxon>Phasmatidae</taxon>
        <taxon>Eurycanthinae</taxon>
        <taxon>Dryococelus</taxon>
    </lineage>
</organism>
<dbReference type="Proteomes" id="UP001159363">
    <property type="component" value="Chromosome 1"/>
</dbReference>
<dbReference type="Pfam" id="PF04218">
    <property type="entry name" value="CENP-B_N"/>
    <property type="match status" value="1"/>
</dbReference>
<dbReference type="Pfam" id="PF03184">
    <property type="entry name" value="DDE_1"/>
    <property type="match status" value="1"/>
</dbReference>
<dbReference type="EMBL" id="JARBHB010000001">
    <property type="protein sequence ID" value="KAJ8896170.1"/>
    <property type="molecule type" value="Genomic_DNA"/>
</dbReference>
<dbReference type="InterPro" id="IPR007889">
    <property type="entry name" value="HTH_Psq"/>
</dbReference>
<evidence type="ECO:0000256" key="1">
    <source>
        <dbReference type="ARBA" id="ARBA00004123"/>
    </source>
</evidence>
<protein>
    <recommendedName>
        <fullName evidence="6">DDE-1 domain-containing protein</fullName>
    </recommendedName>
</protein>
<comment type="caution">
    <text evidence="4">The sequence shown here is derived from an EMBL/GenBank/DDBJ whole genome shotgun (WGS) entry which is preliminary data.</text>
</comment>
<evidence type="ECO:0000313" key="4">
    <source>
        <dbReference type="EMBL" id="KAJ8896170.1"/>
    </source>
</evidence>
<proteinExistence type="predicted"/>
<dbReference type="SUPFAM" id="SSF46689">
    <property type="entry name" value="Homeodomain-like"/>
    <property type="match status" value="1"/>
</dbReference>
<dbReference type="PANTHER" id="PTHR19303">
    <property type="entry name" value="TRANSPOSON"/>
    <property type="match status" value="1"/>
</dbReference>
<accession>A0ABQ9IJ20</accession>
<name>A0ABQ9IJ20_9NEOP</name>
<dbReference type="Gene3D" id="1.10.10.60">
    <property type="entry name" value="Homeodomain-like"/>
    <property type="match status" value="1"/>
</dbReference>
<dbReference type="InterPro" id="IPR027417">
    <property type="entry name" value="P-loop_NTPase"/>
</dbReference>
<evidence type="ECO:0000259" key="2">
    <source>
        <dbReference type="Pfam" id="PF03184"/>
    </source>
</evidence>
<sequence length="444" mass="51017">MFTGKVYVLLVQSAGGRWPSEEQGHGLNAALFYENPDVRSYVSLIPTSAITGEGMGNLLALIVDFCQNKLAKRLMYSEELQSHKLKKLTLQDKWDMIRVQEKENSNVDLATKFDVGKTQVADILKNMDEILKLWMKSNSISSKHAFPKMDSLTVDTMRYEWFSSVGWLDKFSKRDNILYKSICGEAGAVDENVVAEWKGKLEELYKSLFCALPDKTIGEKKEKYTGGKLSKEWLTVMLCVNMEDEFEKPLVIRKVKLPRSFRGVDINSLSFVWRLNKLAWMTKDITTDWLVSFDSRMRDNMNMFLFMDNAASHPNFKLTHVKIIFLPFYHQIQPLPVHYRQKVLWHLLCKTNDATLAEFAELLTLFSQSTVYCALIDNVLQTEDPTRDVHDLVAAMREEESAVTSYDANDPDKSENIEEPAFYNAKQAMAGAKQLKCNFLKKKD</sequence>
<evidence type="ECO:0000259" key="3">
    <source>
        <dbReference type="Pfam" id="PF04218"/>
    </source>
</evidence>
<reference evidence="4 5" key="1">
    <citation type="submission" date="2023-02" db="EMBL/GenBank/DDBJ databases">
        <title>LHISI_Scaffold_Assembly.</title>
        <authorList>
            <person name="Stuart O.P."/>
            <person name="Cleave R."/>
            <person name="Magrath M.J.L."/>
            <person name="Mikheyev A.S."/>
        </authorList>
    </citation>
    <scope>NUCLEOTIDE SEQUENCE [LARGE SCALE GENOMIC DNA]</scope>
    <source>
        <strain evidence="4">Daus_M_001</strain>
        <tissue evidence="4">Leg muscle</tissue>
    </source>
</reference>